<feature type="region of interest" description="Disordered" evidence="1">
    <location>
        <begin position="1"/>
        <end position="23"/>
    </location>
</feature>
<evidence type="ECO:0000313" key="4">
    <source>
        <dbReference type="Proteomes" id="UP000198462"/>
    </source>
</evidence>
<keyword evidence="4" id="KW-1185">Reference proteome</keyword>
<gene>
    <name evidence="3" type="ORF">B5C34_02145</name>
</gene>
<dbReference type="InterPro" id="IPR025411">
    <property type="entry name" value="DUF4136"/>
</dbReference>
<accession>A0A219B874</accession>
<reference evidence="4" key="1">
    <citation type="submission" date="2017-05" db="EMBL/GenBank/DDBJ databases">
        <authorList>
            <person name="Lin X."/>
        </authorList>
    </citation>
    <scope>NUCLEOTIDE SEQUENCE [LARGE SCALE GENOMIC DNA]</scope>
    <source>
        <strain evidence="4">JLT2012</strain>
    </source>
</reference>
<evidence type="ECO:0000259" key="2">
    <source>
        <dbReference type="Pfam" id="PF13590"/>
    </source>
</evidence>
<evidence type="ECO:0000313" key="3">
    <source>
        <dbReference type="EMBL" id="OWV34590.1"/>
    </source>
</evidence>
<evidence type="ECO:0000256" key="1">
    <source>
        <dbReference type="SAM" id="MobiDB-lite"/>
    </source>
</evidence>
<sequence length="253" mass="26208">MAADIARPAGNEDPGLLLTGGGHGTASPSNQFVSWLHRAAYRFREPPKSGTGGPFGRDTMRSLPLILCAALAACSTYDPGIDVTRFHLEQPVARGAVFLEPAMPDQAGTLEFRTYADIVAAELRETGFTIVDDRDDAELLGVVDVAQASREALAQRSPVSIGVGGGTGGGNVGVGVGTTFGLGGGKSGEIVETLLALRLTRMSDESVIWEGRATTEAESGADRASAVAALPALADALLRDYPGMSGETVTYDE</sequence>
<dbReference type="OrthoDB" id="7428103at2"/>
<name>A0A219B874_9SPHN</name>
<dbReference type="Pfam" id="PF13590">
    <property type="entry name" value="DUF4136"/>
    <property type="match status" value="1"/>
</dbReference>
<protein>
    <recommendedName>
        <fullName evidence="2">DUF4136 domain-containing protein</fullName>
    </recommendedName>
</protein>
<feature type="domain" description="DUF4136" evidence="2">
    <location>
        <begin position="102"/>
        <end position="243"/>
    </location>
</feature>
<dbReference type="AlphaFoldDB" id="A0A219B874"/>
<comment type="caution">
    <text evidence="3">The sequence shown here is derived from an EMBL/GenBank/DDBJ whole genome shotgun (WGS) entry which is preliminary data.</text>
</comment>
<dbReference type="Proteomes" id="UP000198462">
    <property type="component" value="Unassembled WGS sequence"/>
</dbReference>
<organism evidence="3 4">
    <name type="scientific">Pacificimonas flava</name>
    <dbReference type="NCBI Taxonomy" id="1234595"/>
    <lineage>
        <taxon>Bacteria</taxon>
        <taxon>Pseudomonadati</taxon>
        <taxon>Pseudomonadota</taxon>
        <taxon>Alphaproteobacteria</taxon>
        <taxon>Sphingomonadales</taxon>
        <taxon>Sphingosinicellaceae</taxon>
        <taxon>Pacificimonas</taxon>
    </lineage>
</organism>
<dbReference type="EMBL" id="NFZT01000001">
    <property type="protein sequence ID" value="OWV34590.1"/>
    <property type="molecule type" value="Genomic_DNA"/>
</dbReference>
<proteinExistence type="predicted"/>